<dbReference type="RefSeq" id="WP_204792632.1">
    <property type="nucleotide sequence ID" value="NZ_JACSNQ010000002.1"/>
</dbReference>
<evidence type="ECO:0000313" key="2">
    <source>
        <dbReference type="Proteomes" id="UP000712527"/>
    </source>
</evidence>
<evidence type="ECO:0000313" key="1">
    <source>
        <dbReference type="EMBL" id="MBM6774270.1"/>
    </source>
</evidence>
<protein>
    <submittedName>
        <fullName evidence="1">Uncharacterized protein</fullName>
    </submittedName>
</protein>
<name>A0ABS2F091_9ACTN</name>
<sequence>MRRRPLPVAAVLACSVGLALLLALAVIGLGASGTGPPADTSPRAEASHEEDTALTVGELVSSSGVRRRESELGVTEEAAHVLEERRAAGDCVVTWSGYLDLAGRTWGCVLQGSGWVELAVVREGPGGDGSEVVTLVMDEEDVEARVGGD</sequence>
<comment type="caution">
    <text evidence="1">The sequence shown here is derived from an EMBL/GenBank/DDBJ whole genome shotgun (WGS) entry which is preliminary data.</text>
</comment>
<dbReference type="EMBL" id="JACSNQ010000002">
    <property type="protein sequence ID" value="MBM6774270.1"/>
    <property type="molecule type" value="Genomic_DNA"/>
</dbReference>
<proteinExistence type="predicted"/>
<accession>A0ABS2F091</accession>
<keyword evidence="2" id="KW-1185">Reference proteome</keyword>
<organism evidence="1 2">
    <name type="scientific">Olsenella profusa</name>
    <dbReference type="NCBI Taxonomy" id="138595"/>
    <lineage>
        <taxon>Bacteria</taxon>
        <taxon>Bacillati</taxon>
        <taxon>Actinomycetota</taxon>
        <taxon>Coriobacteriia</taxon>
        <taxon>Coriobacteriales</taxon>
        <taxon>Atopobiaceae</taxon>
        <taxon>Olsenella</taxon>
    </lineage>
</organism>
<dbReference type="Proteomes" id="UP000712527">
    <property type="component" value="Unassembled WGS sequence"/>
</dbReference>
<gene>
    <name evidence="1" type="ORF">H9X80_01715</name>
</gene>
<reference evidence="1 2" key="1">
    <citation type="journal article" date="2021" name="Sci. Rep.">
        <title>The distribution of antibiotic resistance genes in chicken gut microbiota commensals.</title>
        <authorList>
            <person name="Juricova H."/>
            <person name="Matiasovicova J."/>
            <person name="Kubasova T."/>
            <person name="Cejkova D."/>
            <person name="Rychlik I."/>
        </authorList>
    </citation>
    <scope>NUCLEOTIDE SEQUENCE [LARGE SCALE GENOMIC DNA]</scope>
    <source>
        <strain evidence="1 2">An794</strain>
    </source>
</reference>